<evidence type="ECO:0000256" key="4">
    <source>
        <dbReference type="ARBA" id="ARBA00022679"/>
    </source>
</evidence>
<dbReference type="Gene3D" id="1.10.20.140">
    <property type="match status" value="1"/>
</dbReference>
<keyword evidence="6 10" id="KW-0547">Nucleotide-binding</keyword>
<evidence type="ECO:0000256" key="9">
    <source>
        <dbReference type="ARBA" id="ARBA00049563"/>
    </source>
</evidence>
<evidence type="ECO:0000256" key="12">
    <source>
        <dbReference type="RuleBase" id="RU003784"/>
    </source>
</evidence>
<reference evidence="14" key="1">
    <citation type="journal article" date="2020" name="mSystems">
        <title>Genome- and Community-Level Interaction Insights into Carbon Utilization and Element Cycling Functions of Hydrothermarchaeota in Hydrothermal Sediment.</title>
        <authorList>
            <person name="Zhou Z."/>
            <person name="Liu Y."/>
            <person name="Xu W."/>
            <person name="Pan J."/>
            <person name="Luo Z.H."/>
            <person name="Li M."/>
        </authorList>
    </citation>
    <scope>NUCLEOTIDE SEQUENCE [LARGE SCALE GENOMIC DNA]</scope>
    <source>
        <strain evidence="14">HyVt-493</strain>
    </source>
</reference>
<comment type="subunit">
    <text evidence="10">Monomer.</text>
</comment>
<evidence type="ECO:0000256" key="11">
    <source>
        <dbReference type="RuleBase" id="RU003783"/>
    </source>
</evidence>
<comment type="catalytic activity">
    <reaction evidence="9 10 11">
        <text>adenosine(37) in tRNA + dimethylallyl diphosphate = N(6)-dimethylallyladenosine(37) in tRNA + diphosphate</text>
        <dbReference type="Rhea" id="RHEA:26482"/>
        <dbReference type="Rhea" id="RHEA-COMP:10162"/>
        <dbReference type="Rhea" id="RHEA-COMP:10375"/>
        <dbReference type="ChEBI" id="CHEBI:33019"/>
        <dbReference type="ChEBI" id="CHEBI:57623"/>
        <dbReference type="ChEBI" id="CHEBI:74411"/>
        <dbReference type="ChEBI" id="CHEBI:74415"/>
        <dbReference type="EC" id="2.5.1.75"/>
    </reaction>
</comment>
<comment type="similarity">
    <text evidence="3 10 13">Belongs to the IPP transferase family.</text>
</comment>
<evidence type="ECO:0000313" key="14">
    <source>
        <dbReference type="EMBL" id="HFC92727.1"/>
    </source>
</evidence>
<comment type="caution">
    <text evidence="10">Lacks conserved residue(s) required for the propagation of feature annotation.</text>
</comment>
<feature type="site" description="Interaction with substrate tRNA" evidence="10">
    <location>
        <position position="107"/>
    </location>
</feature>
<keyword evidence="8 10" id="KW-0460">Magnesium</keyword>
<dbReference type="GO" id="GO:0052381">
    <property type="term" value="F:tRNA dimethylallyltransferase activity"/>
    <property type="evidence" value="ECO:0007669"/>
    <property type="project" value="UniProtKB-UniRule"/>
</dbReference>
<keyword evidence="5 10" id="KW-0819">tRNA processing</keyword>
<dbReference type="EC" id="2.5.1.75" evidence="10"/>
<dbReference type="GO" id="GO:0006400">
    <property type="term" value="P:tRNA modification"/>
    <property type="evidence" value="ECO:0007669"/>
    <property type="project" value="TreeGrafter"/>
</dbReference>
<evidence type="ECO:0000256" key="2">
    <source>
        <dbReference type="ARBA" id="ARBA00003213"/>
    </source>
</evidence>
<dbReference type="PANTHER" id="PTHR11088">
    <property type="entry name" value="TRNA DIMETHYLALLYLTRANSFERASE"/>
    <property type="match status" value="1"/>
</dbReference>
<comment type="function">
    <text evidence="2 10 12">Catalyzes the transfer of a dimethylallyl group onto the adenine at position 37 in tRNAs that read codons beginning with uridine, leading to the formation of N6-(dimethylallyl)adenosine (i(6)A).</text>
</comment>
<gene>
    <name evidence="10 14" type="primary">miaA</name>
    <name evidence="14" type="ORF">ENJ51_07930</name>
</gene>
<proteinExistence type="inferred from homology"/>
<feature type="region of interest" description="Interaction with substrate tRNA" evidence="10">
    <location>
        <begin position="247"/>
        <end position="252"/>
    </location>
</feature>
<dbReference type="Gene3D" id="3.40.50.300">
    <property type="entry name" value="P-loop containing nucleotide triphosphate hydrolases"/>
    <property type="match status" value="1"/>
</dbReference>
<keyword evidence="7 10" id="KW-0067">ATP-binding</keyword>
<dbReference type="Pfam" id="PF01715">
    <property type="entry name" value="IPPT"/>
    <property type="match status" value="1"/>
</dbReference>
<evidence type="ECO:0000256" key="6">
    <source>
        <dbReference type="ARBA" id="ARBA00022741"/>
    </source>
</evidence>
<evidence type="ECO:0000256" key="7">
    <source>
        <dbReference type="ARBA" id="ARBA00022840"/>
    </source>
</evidence>
<dbReference type="FunFam" id="1.10.20.140:FF:000001">
    <property type="entry name" value="tRNA dimethylallyltransferase"/>
    <property type="match status" value="1"/>
</dbReference>
<comment type="caution">
    <text evidence="14">The sequence shown here is derived from an EMBL/GenBank/DDBJ whole genome shotgun (WGS) entry which is preliminary data.</text>
</comment>
<accession>A0A7V2T062</accession>
<feature type="binding site" evidence="10">
    <location>
        <begin position="18"/>
        <end position="23"/>
    </location>
    <ligand>
        <name>substrate</name>
    </ligand>
</feature>
<dbReference type="SUPFAM" id="SSF52540">
    <property type="entry name" value="P-loop containing nucleoside triphosphate hydrolases"/>
    <property type="match status" value="1"/>
</dbReference>
<evidence type="ECO:0000256" key="5">
    <source>
        <dbReference type="ARBA" id="ARBA00022694"/>
    </source>
</evidence>
<evidence type="ECO:0000256" key="8">
    <source>
        <dbReference type="ARBA" id="ARBA00022842"/>
    </source>
</evidence>
<dbReference type="EMBL" id="DRMS01000295">
    <property type="protein sequence ID" value="HFC92727.1"/>
    <property type="molecule type" value="Genomic_DNA"/>
</dbReference>
<dbReference type="HAMAP" id="MF_00185">
    <property type="entry name" value="IPP_trans"/>
    <property type="match status" value="1"/>
</dbReference>
<sequence>MTNSNNTLPPAIFIMGPTASGKTNLAVELINHFPIEIISVDSALIYTDMNIGTAKPDKATLKKAPHRLIDFLDPSQAYSAADFRRDALREMQQITDSGKLPVLVGGTMLYYRALENDLAKLPSANPDIRKMLDQQAAEHGWNNLHEKLREIDPDSATRIHPNDSQRIQRALEVYEITGESLTTLHKTAKHAALPYRLLKIALIPDNREWLRERAALRFNQMIDEGFMDEIQQLFDRRDLNPDLPSMRCVGYRQAWSYLNGNIDFKEMKKRAIVATRQLAKRQMTWLRSEREVSRYDAQQYDLSSIIGEIKRFYDSNAV</sequence>
<keyword evidence="4 10" id="KW-0808">Transferase</keyword>
<dbReference type="GO" id="GO:0005524">
    <property type="term" value="F:ATP binding"/>
    <property type="evidence" value="ECO:0007669"/>
    <property type="project" value="UniProtKB-UniRule"/>
</dbReference>
<feature type="region of interest" description="Interaction with substrate tRNA" evidence="10">
    <location>
        <begin position="165"/>
        <end position="169"/>
    </location>
</feature>
<evidence type="ECO:0000256" key="1">
    <source>
        <dbReference type="ARBA" id="ARBA00001946"/>
    </source>
</evidence>
<feature type="region of interest" description="Interaction with substrate tRNA" evidence="10">
    <location>
        <begin position="41"/>
        <end position="44"/>
    </location>
</feature>
<comment type="cofactor">
    <cofactor evidence="1 10">
        <name>Mg(2+)</name>
        <dbReference type="ChEBI" id="CHEBI:18420"/>
    </cofactor>
</comment>
<feature type="site" description="Interaction with substrate tRNA" evidence="10">
    <location>
        <position position="129"/>
    </location>
</feature>
<evidence type="ECO:0000256" key="13">
    <source>
        <dbReference type="RuleBase" id="RU003785"/>
    </source>
</evidence>
<organism evidence="14">
    <name type="scientific">Leucothrix mucor</name>
    <dbReference type="NCBI Taxonomy" id="45248"/>
    <lineage>
        <taxon>Bacteria</taxon>
        <taxon>Pseudomonadati</taxon>
        <taxon>Pseudomonadota</taxon>
        <taxon>Gammaproteobacteria</taxon>
        <taxon>Thiotrichales</taxon>
        <taxon>Thiotrichaceae</taxon>
        <taxon>Leucothrix</taxon>
    </lineage>
</organism>
<protein>
    <recommendedName>
        <fullName evidence="10">tRNA dimethylallyltransferase</fullName>
        <ecNumber evidence="10">2.5.1.75</ecNumber>
    </recommendedName>
    <alternativeName>
        <fullName evidence="10">Dimethylallyl diphosphate:tRNA dimethylallyltransferase</fullName>
        <shortName evidence="10">DMAPP:tRNA dimethylallyltransferase</shortName>
        <shortName evidence="10">DMATase</shortName>
    </alternativeName>
    <alternativeName>
        <fullName evidence="10">Isopentenyl-diphosphate:tRNA isopentenyltransferase</fullName>
        <shortName evidence="10">IPP transferase</shortName>
        <shortName evidence="10">IPPT</shortName>
        <shortName evidence="10">IPTase</shortName>
    </alternativeName>
</protein>
<feature type="binding site" evidence="10">
    <location>
        <begin position="16"/>
        <end position="23"/>
    </location>
    <ligand>
        <name>ATP</name>
        <dbReference type="ChEBI" id="CHEBI:30616"/>
    </ligand>
</feature>
<dbReference type="Proteomes" id="UP000885750">
    <property type="component" value="Unassembled WGS sequence"/>
</dbReference>
<dbReference type="InterPro" id="IPR039657">
    <property type="entry name" value="Dimethylallyltransferase"/>
</dbReference>
<dbReference type="AlphaFoldDB" id="A0A7V2T062"/>
<dbReference type="PANTHER" id="PTHR11088:SF60">
    <property type="entry name" value="TRNA DIMETHYLALLYLTRANSFERASE"/>
    <property type="match status" value="1"/>
</dbReference>
<evidence type="ECO:0000256" key="3">
    <source>
        <dbReference type="ARBA" id="ARBA00005842"/>
    </source>
</evidence>
<name>A0A7V2T062_LEUMU</name>
<dbReference type="NCBIfam" id="TIGR00174">
    <property type="entry name" value="miaA"/>
    <property type="match status" value="1"/>
</dbReference>
<dbReference type="InterPro" id="IPR018022">
    <property type="entry name" value="IPT"/>
</dbReference>
<dbReference type="InterPro" id="IPR027417">
    <property type="entry name" value="P-loop_NTPase"/>
</dbReference>
<evidence type="ECO:0000256" key="10">
    <source>
        <dbReference type="HAMAP-Rule" id="MF_00185"/>
    </source>
</evidence>